<evidence type="ECO:0000256" key="1">
    <source>
        <dbReference type="SAM" id="Phobius"/>
    </source>
</evidence>
<evidence type="ECO:0000313" key="4">
    <source>
        <dbReference type="Proteomes" id="UP001501490"/>
    </source>
</evidence>
<dbReference type="RefSeq" id="WP_344805615.1">
    <property type="nucleotide sequence ID" value="NZ_BAABAB010000021.1"/>
</dbReference>
<keyword evidence="1" id="KW-1133">Transmembrane helix</keyword>
<organism evidence="3 4">
    <name type="scientific">Microlunatus ginsengisoli</name>
    <dbReference type="NCBI Taxonomy" id="363863"/>
    <lineage>
        <taxon>Bacteria</taxon>
        <taxon>Bacillati</taxon>
        <taxon>Actinomycetota</taxon>
        <taxon>Actinomycetes</taxon>
        <taxon>Propionibacteriales</taxon>
        <taxon>Propionibacteriaceae</taxon>
        <taxon>Microlunatus</taxon>
    </lineage>
</organism>
<keyword evidence="1" id="KW-0472">Membrane</keyword>
<dbReference type="Proteomes" id="UP001501490">
    <property type="component" value="Unassembled WGS sequence"/>
</dbReference>
<dbReference type="InterPro" id="IPR046253">
    <property type="entry name" value="DUF6286"/>
</dbReference>
<evidence type="ECO:0000259" key="2">
    <source>
        <dbReference type="Pfam" id="PF19803"/>
    </source>
</evidence>
<dbReference type="Pfam" id="PF19803">
    <property type="entry name" value="DUF6286"/>
    <property type="match status" value="1"/>
</dbReference>
<accession>A0ABP7A428</accession>
<reference evidence="4" key="1">
    <citation type="journal article" date="2019" name="Int. J. Syst. Evol. Microbiol.">
        <title>The Global Catalogue of Microorganisms (GCM) 10K type strain sequencing project: providing services to taxonomists for standard genome sequencing and annotation.</title>
        <authorList>
            <consortium name="The Broad Institute Genomics Platform"/>
            <consortium name="The Broad Institute Genome Sequencing Center for Infectious Disease"/>
            <person name="Wu L."/>
            <person name="Ma J."/>
        </authorList>
    </citation>
    <scope>NUCLEOTIDE SEQUENCE [LARGE SCALE GENOMIC DNA]</scope>
    <source>
        <strain evidence="4">JCM 16929</strain>
    </source>
</reference>
<sequence>MSRADGRSRALRRRPSRSIPALIVALALVAAGVVIGWPAVAVLATGTAPAWAQSAGGRLSGQPWADPWTVAAMVVVGLLGLVLVVVAVLPGRPNAYRLAPPFDGPAADGSSLRAKDTDFVISRRALARLATARADQVEGVEGVRASVDSSTVRIRIRTSWPGSRDVAGEVSDQVRRAYQAAGVDPLPRIIATTTD</sequence>
<feature type="transmembrane region" description="Helical" evidence="1">
    <location>
        <begin position="68"/>
        <end position="89"/>
    </location>
</feature>
<name>A0ABP7A428_9ACTN</name>
<comment type="caution">
    <text evidence="3">The sequence shown here is derived from an EMBL/GenBank/DDBJ whole genome shotgun (WGS) entry which is preliminary data.</text>
</comment>
<feature type="domain" description="DUF6286" evidence="2">
    <location>
        <begin position="78"/>
        <end position="190"/>
    </location>
</feature>
<dbReference type="EMBL" id="BAABAB010000021">
    <property type="protein sequence ID" value="GAA3624489.1"/>
    <property type="molecule type" value="Genomic_DNA"/>
</dbReference>
<keyword evidence="1" id="KW-0812">Transmembrane</keyword>
<evidence type="ECO:0000313" key="3">
    <source>
        <dbReference type="EMBL" id="GAA3624489.1"/>
    </source>
</evidence>
<proteinExistence type="predicted"/>
<gene>
    <name evidence="3" type="ORF">GCM10022236_28470</name>
</gene>
<protein>
    <recommendedName>
        <fullName evidence="2">DUF6286 domain-containing protein</fullName>
    </recommendedName>
</protein>
<keyword evidence="4" id="KW-1185">Reference proteome</keyword>